<sequence length="131" mass="14811">MIIGVYAKTTKMAFEAVCEIAKNHLVKHIVSLGGAWIKILKSNGFHPTEDITVRSSKNTVLGRLMKYEISPSALPVVIHLVPDVVKFPTRPSVVNEMRRMLEEAPLEVFERAHLDKGDFIQINKTLYKQLI</sequence>
<comment type="caution">
    <text evidence="1">The sequence shown here is derived from an EMBL/GenBank/DDBJ whole genome shotgun (WGS) entry which is preliminary data.</text>
</comment>
<organism evidence="1 2">
    <name type="scientific">Fictibacillus marinisediminis</name>
    <dbReference type="NCBI Taxonomy" id="2878389"/>
    <lineage>
        <taxon>Bacteria</taxon>
        <taxon>Bacillati</taxon>
        <taxon>Bacillota</taxon>
        <taxon>Bacilli</taxon>
        <taxon>Bacillales</taxon>
        <taxon>Fictibacillaceae</taxon>
        <taxon>Fictibacillus</taxon>
    </lineage>
</organism>
<name>A0A9X2BC74_9BACL</name>
<keyword evidence="2" id="KW-1185">Reference proteome</keyword>
<proteinExistence type="predicted"/>
<gene>
    <name evidence="1" type="ORF">LCY76_02245</name>
</gene>
<dbReference type="AlphaFoldDB" id="A0A9X2BC74"/>
<dbReference type="EMBL" id="JAIWJX010000002">
    <property type="protein sequence ID" value="MCK6255445.1"/>
    <property type="molecule type" value="Genomic_DNA"/>
</dbReference>
<dbReference type="RefSeq" id="WP_248251269.1">
    <property type="nucleotide sequence ID" value="NZ_JAIWJX010000002.1"/>
</dbReference>
<accession>A0A9X2BC74</accession>
<evidence type="ECO:0000313" key="2">
    <source>
        <dbReference type="Proteomes" id="UP001139011"/>
    </source>
</evidence>
<dbReference type="Proteomes" id="UP001139011">
    <property type="component" value="Unassembled WGS sequence"/>
</dbReference>
<evidence type="ECO:0000313" key="1">
    <source>
        <dbReference type="EMBL" id="MCK6255445.1"/>
    </source>
</evidence>
<protein>
    <submittedName>
        <fullName evidence="1">Uncharacterized protein</fullName>
    </submittedName>
</protein>
<reference evidence="1" key="1">
    <citation type="submission" date="2021-09" db="EMBL/GenBank/DDBJ databases">
        <title>Genome analysis of Fictibacillus sp. KIGAM418 isolated from marine sediment.</title>
        <authorList>
            <person name="Seo M.-J."/>
            <person name="Cho E.-S."/>
            <person name="Hwang C.Y."/>
        </authorList>
    </citation>
    <scope>NUCLEOTIDE SEQUENCE</scope>
    <source>
        <strain evidence="1">KIGAM418</strain>
    </source>
</reference>